<keyword evidence="7" id="KW-1185">Reference proteome</keyword>
<dbReference type="SUPFAM" id="SSF53335">
    <property type="entry name" value="S-adenosyl-L-methionine-dependent methyltransferases"/>
    <property type="match status" value="1"/>
</dbReference>
<dbReference type="GO" id="GO:0070475">
    <property type="term" value="P:rRNA base methylation"/>
    <property type="evidence" value="ECO:0007669"/>
    <property type="project" value="TreeGrafter"/>
</dbReference>
<dbReference type="HAMAP" id="MF_01007">
    <property type="entry name" value="16SrRNA_methyltr_H"/>
    <property type="match status" value="1"/>
</dbReference>
<reference evidence="7" key="1">
    <citation type="journal article" date="2018" name="Nat. Microbiol.">
        <title>Leveraging single-cell genomics to expand the fungal tree of life.</title>
        <authorList>
            <person name="Ahrendt S.R."/>
            <person name="Quandt C.A."/>
            <person name="Ciobanu D."/>
            <person name="Clum A."/>
            <person name="Salamov A."/>
            <person name="Andreopoulos B."/>
            <person name="Cheng J.F."/>
            <person name="Woyke T."/>
            <person name="Pelin A."/>
            <person name="Henrissat B."/>
            <person name="Reynolds N.K."/>
            <person name="Benny G.L."/>
            <person name="Smith M.E."/>
            <person name="James T.Y."/>
            <person name="Grigoriev I.V."/>
        </authorList>
    </citation>
    <scope>NUCLEOTIDE SEQUENCE [LARGE SCALE GENOMIC DNA]</scope>
    <source>
        <strain evidence="7">RSA 468</strain>
    </source>
</reference>
<name>A0A4P9ZXW3_9FUNG</name>
<dbReference type="Gene3D" id="1.10.150.170">
    <property type="entry name" value="Putative methyltransferase TM0872, insert domain"/>
    <property type="match status" value="1"/>
</dbReference>
<organism evidence="6 7">
    <name type="scientific">Dimargaris cristalligena</name>
    <dbReference type="NCBI Taxonomy" id="215637"/>
    <lineage>
        <taxon>Eukaryota</taxon>
        <taxon>Fungi</taxon>
        <taxon>Fungi incertae sedis</taxon>
        <taxon>Zoopagomycota</taxon>
        <taxon>Kickxellomycotina</taxon>
        <taxon>Dimargaritomycetes</taxon>
        <taxon>Dimargaritales</taxon>
        <taxon>Dimargaritaceae</taxon>
        <taxon>Dimargaris</taxon>
    </lineage>
</organism>
<keyword evidence="2 6" id="KW-0489">Methyltransferase</keyword>
<dbReference type="GO" id="GO:0071424">
    <property type="term" value="F:rRNA (cytosine-N4-)-methyltransferase activity"/>
    <property type="evidence" value="ECO:0007669"/>
    <property type="project" value="TreeGrafter"/>
</dbReference>
<dbReference type="AlphaFoldDB" id="A0A4P9ZXW3"/>
<dbReference type="NCBIfam" id="TIGR00006">
    <property type="entry name" value="16S rRNA (cytosine(1402)-N(4))-methyltransferase RsmH"/>
    <property type="match status" value="1"/>
</dbReference>
<proteinExistence type="inferred from homology"/>
<evidence type="ECO:0000313" key="7">
    <source>
        <dbReference type="Proteomes" id="UP000268162"/>
    </source>
</evidence>
<dbReference type="Gene3D" id="3.40.50.150">
    <property type="entry name" value="Vaccinia Virus protein VP39"/>
    <property type="match status" value="1"/>
</dbReference>
<gene>
    <name evidence="6" type="ORF">BJ085DRAFT_36218</name>
</gene>
<dbReference type="InterPro" id="IPR023397">
    <property type="entry name" value="SAM-dep_MeTrfase_MraW_recog"/>
</dbReference>
<dbReference type="Pfam" id="PF01795">
    <property type="entry name" value="Methyltransf_5"/>
    <property type="match status" value="1"/>
</dbReference>
<dbReference type="PANTHER" id="PTHR11265">
    <property type="entry name" value="S-ADENOSYL-METHYLTRANSFERASE MRAW"/>
    <property type="match status" value="1"/>
</dbReference>
<evidence type="ECO:0000256" key="5">
    <source>
        <dbReference type="SAM" id="MobiDB-lite"/>
    </source>
</evidence>
<sequence>MPAPLRSLLRLRVQRFQSTRQSTTERPFSTSPRTLNHQPVLLKEVLEQLSPQSGGWYLDTTFGEGGYSKALLDRCDCKVMAIDQDPFAIEKAQALADRPEYRGRLRPILGRFSDIRRLAVETFQSSEPHFSGIVYDIGICSSQVDDPSRGFSYLKDGPLDMRMASKGSLEKDEDAIKQRVGRRTIPASVVVNNFSVDQMAHLFRVYGEEKFATRIAQEIDAARQQQMISTTQQLAEVVYRAVPHSLRQLSRDNKTWRNPAARVFQSLRIYVNDELGELQRSLQDAYDLVTPGGRVVVVTFHSLEDALVKRAFLERQNGSTLEDNTGSPDTAPPSYTVLTRKVIKPTSDECAHNPRARSAKMRVIQRAPEESPVN</sequence>
<dbReference type="STRING" id="215637.A0A4P9ZXW3"/>
<accession>A0A4P9ZXW3</accession>
<dbReference type="PANTHER" id="PTHR11265:SF0">
    <property type="entry name" value="12S RRNA N4-METHYLCYTIDINE METHYLTRANSFERASE"/>
    <property type="match status" value="1"/>
</dbReference>
<dbReference type="EMBL" id="ML002392">
    <property type="protein sequence ID" value="RKP38218.1"/>
    <property type="molecule type" value="Genomic_DNA"/>
</dbReference>
<evidence type="ECO:0000256" key="4">
    <source>
        <dbReference type="ARBA" id="ARBA00022691"/>
    </source>
</evidence>
<keyword evidence="4" id="KW-0949">S-adenosyl-L-methionine</keyword>
<dbReference type="InterPro" id="IPR029063">
    <property type="entry name" value="SAM-dependent_MTases_sf"/>
</dbReference>
<evidence type="ECO:0000256" key="3">
    <source>
        <dbReference type="ARBA" id="ARBA00022679"/>
    </source>
</evidence>
<protein>
    <submittedName>
        <fullName evidence="6">Ribosomal RNA small subunit methyltransferase H</fullName>
    </submittedName>
</protein>
<feature type="region of interest" description="Disordered" evidence="5">
    <location>
        <begin position="347"/>
        <end position="374"/>
    </location>
</feature>
<dbReference type="Proteomes" id="UP000268162">
    <property type="component" value="Unassembled WGS sequence"/>
</dbReference>
<keyword evidence="3 6" id="KW-0808">Transferase</keyword>
<evidence type="ECO:0000256" key="2">
    <source>
        <dbReference type="ARBA" id="ARBA00022603"/>
    </source>
</evidence>
<evidence type="ECO:0000313" key="6">
    <source>
        <dbReference type="EMBL" id="RKP38218.1"/>
    </source>
</evidence>
<dbReference type="CDD" id="cd02440">
    <property type="entry name" value="AdoMet_MTases"/>
    <property type="match status" value="1"/>
</dbReference>
<dbReference type="InterPro" id="IPR002903">
    <property type="entry name" value="RsmH"/>
</dbReference>
<evidence type="ECO:0000256" key="1">
    <source>
        <dbReference type="ARBA" id="ARBA00010396"/>
    </source>
</evidence>
<comment type="similarity">
    <text evidence="1">Belongs to the methyltransferase superfamily. RsmH family.</text>
</comment>
<dbReference type="SUPFAM" id="SSF81799">
    <property type="entry name" value="Putative methyltransferase TM0872, insert domain"/>
    <property type="match status" value="1"/>
</dbReference>